<dbReference type="OrthoDB" id="45657at2759"/>
<evidence type="ECO:0000256" key="1">
    <source>
        <dbReference type="SAM" id="Phobius"/>
    </source>
</evidence>
<name>A0A448ZBQ3_9STRA</name>
<dbReference type="EMBL" id="CAACVS010000225">
    <property type="protein sequence ID" value="VEU39483.1"/>
    <property type="molecule type" value="Genomic_DNA"/>
</dbReference>
<sequence>MFAAAPLAHCVSKLLSLQGGLSSVVVMCLMASTQAAVTRTPLATALILSLSASAKTELSVMLPSMILSSYLGVYFSRLFSKKSYFAYGK</sequence>
<feature type="transmembrane region" description="Helical" evidence="1">
    <location>
        <begin position="59"/>
        <end position="79"/>
    </location>
</feature>
<protein>
    <submittedName>
        <fullName evidence="2">Uncharacterized protein</fullName>
    </submittedName>
</protein>
<dbReference type="Proteomes" id="UP000291116">
    <property type="component" value="Unassembled WGS sequence"/>
</dbReference>
<organism evidence="2 3">
    <name type="scientific">Pseudo-nitzschia multistriata</name>
    <dbReference type="NCBI Taxonomy" id="183589"/>
    <lineage>
        <taxon>Eukaryota</taxon>
        <taxon>Sar</taxon>
        <taxon>Stramenopiles</taxon>
        <taxon>Ochrophyta</taxon>
        <taxon>Bacillariophyta</taxon>
        <taxon>Bacillariophyceae</taxon>
        <taxon>Bacillariophycidae</taxon>
        <taxon>Bacillariales</taxon>
        <taxon>Bacillariaceae</taxon>
        <taxon>Pseudo-nitzschia</taxon>
    </lineage>
</organism>
<evidence type="ECO:0000313" key="2">
    <source>
        <dbReference type="EMBL" id="VEU39483.1"/>
    </source>
</evidence>
<gene>
    <name evidence="2" type="ORF">PSNMU_V1.4_AUG-EV-PASAV3_0064180</name>
</gene>
<dbReference type="AlphaFoldDB" id="A0A448ZBQ3"/>
<keyword evidence="1" id="KW-1133">Transmembrane helix</keyword>
<proteinExistence type="predicted"/>
<keyword evidence="1" id="KW-0472">Membrane</keyword>
<evidence type="ECO:0000313" key="3">
    <source>
        <dbReference type="Proteomes" id="UP000291116"/>
    </source>
</evidence>
<accession>A0A448ZBQ3</accession>
<keyword evidence="1" id="KW-0812">Transmembrane</keyword>
<reference evidence="2 3" key="1">
    <citation type="submission" date="2019-01" db="EMBL/GenBank/DDBJ databases">
        <authorList>
            <person name="Ferrante I. M."/>
        </authorList>
    </citation>
    <scope>NUCLEOTIDE SEQUENCE [LARGE SCALE GENOMIC DNA]</scope>
    <source>
        <strain evidence="2 3">B856</strain>
    </source>
</reference>
<keyword evidence="3" id="KW-1185">Reference proteome</keyword>